<dbReference type="AlphaFoldDB" id="A0A9D4HKD9"/>
<dbReference type="InterPro" id="IPR009772">
    <property type="entry name" value="CDC123"/>
</dbReference>
<gene>
    <name evidence="1" type="ORF">DPMN_064749</name>
</gene>
<evidence type="ECO:0000313" key="1">
    <source>
        <dbReference type="EMBL" id="KAH3721802.1"/>
    </source>
</evidence>
<dbReference type="EMBL" id="JAIWYP010000013">
    <property type="protein sequence ID" value="KAH3721802.1"/>
    <property type="molecule type" value="Genomic_DNA"/>
</dbReference>
<comment type="caution">
    <text evidence="1">The sequence shown here is derived from an EMBL/GenBank/DDBJ whole genome shotgun (WGS) entry which is preliminary data.</text>
</comment>
<evidence type="ECO:0000313" key="2">
    <source>
        <dbReference type="Proteomes" id="UP000828390"/>
    </source>
</evidence>
<reference evidence="1" key="1">
    <citation type="journal article" date="2019" name="bioRxiv">
        <title>The Genome of the Zebra Mussel, Dreissena polymorpha: A Resource for Invasive Species Research.</title>
        <authorList>
            <person name="McCartney M.A."/>
            <person name="Auch B."/>
            <person name="Kono T."/>
            <person name="Mallez S."/>
            <person name="Zhang Y."/>
            <person name="Obille A."/>
            <person name="Becker A."/>
            <person name="Abrahante J.E."/>
            <person name="Garbe J."/>
            <person name="Badalamenti J.P."/>
            <person name="Herman A."/>
            <person name="Mangelson H."/>
            <person name="Liachko I."/>
            <person name="Sullivan S."/>
            <person name="Sone E.D."/>
            <person name="Koren S."/>
            <person name="Silverstein K.A.T."/>
            <person name="Beckman K.B."/>
            <person name="Gohl D.M."/>
        </authorList>
    </citation>
    <scope>NUCLEOTIDE SEQUENCE</scope>
    <source>
        <strain evidence="1">Duluth1</strain>
        <tissue evidence="1">Whole animal</tissue>
    </source>
</reference>
<proteinExistence type="predicted"/>
<keyword evidence="2" id="KW-1185">Reference proteome</keyword>
<protein>
    <submittedName>
        <fullName evidence="1">Uncharacterized protein</fullName>
    </submittedName>
</protein>
<reference evidence="1" key="2">
    <citation type="submission" date="2020-11" db="EMBL/GenBank/DDBJ databases">
        <authorList>
            <person name="McCartney M.A."/>
            <person name="Auch B."/>
            <person name="Kono T."/>
            <person name="Mallez S."/>
            <person name="Becker A."/>
            <person name="Gohl D.M."/>
            <person name="Silverstein K.A.T."/>
            <person name="Koren S."/>
            <person name="Bechman K.B."/>
            <person name="Herman A."/>
            <person name="Abrahante J.E."/>
            <person name="Garbe J."/>
        </authorList>
    </citation>
    <scope>NUCLEOTIDE SEQUENCE</scope>
    <source>
        <strain evidence="1">Duluth1</strain>
        <tissue evidence="1">Whole animal</tissue>
    </source>
</reference>
<organism evidence="1 2">
    <name type="scientific">Dreissena polymorpha</name>
    <name type="common">Zebra mussel</name>
    <name type="synonym">Mytilus polymorpha</name>
    <dbReference type="NCBI Taxonomy" id="45954"/>
    <lineage>
        <taxon>Eukaryota</taxon>
        <taxon>Metazoa</taxon>
        <taxon>Spiralia</taxon>
        <taxon>Lophotrochozoa</taxon>
        <taxon>Mollusca</taxon>
        <taxon>Bivalvia</taxon>
        <taxon>Autobranchia</taxon>
        <taxon>Heteroconchia</taxon>
        <taxon>Euheterodonta</taxon>
        <taxon>Imparidentia</taxon>
        <taxon>Neoheterodontei</taxon>
        <taxon>Myida</taxon>
        <taxon>Dreissenoidea</taxon>
        <taxon>Dreissenidae</taxon>
        <taxon>Dreissena</taxon>
    </lineage>
</organism>
<accession>A0A9D4HKD9</accession>
<name>A0A9D4HKD9_DREPO</name>
<sequence>MIQDFYLTKVRPRIEGRGFPANSIIDFAVCEDGERLWVIEVNPFLETTDGALFSWQQERPLLEGSQGFVFRITERPRPGARTILPQSVRALLV</sequence>
<dbReference type="Pfam" id="PF07065">
    <property type="entry name" value="D123"/>
    <property type="match status" value="1"/>
</dbReference>
<dbReference type="Proteomes" id="UP000828390">
    <property type="component" value="Unassembled WGS sequence"/>
</dbReference>